<evidence type="ECO:0000256" key="11">
    <source>
        <dbReference type="RuleBase" id="RU004253"/>
    </source>
</evidence>
<comment type="catalytic activity">
    <reaction evidence="9 10">
        <text>2-[(2R,5Z)-2-carboxy-4-methylthiazol-5(2H)-ylidene]ethyl phosphate + 4-amino-2-methyl-5-(diphosphooxymethyl)pyrimidine + 2 H(+) = thiamine phosphate + CO2 + diphosphate</text>
        <dbReference type="Rhea" id="RHEA:47844"/>
        <dbReference type="ChEBI" id="CHEBI:15378"/>
        <dbReference type="ChEBI" id="CHEBI:16526"/>
        <dbReference type="ChEBI" id="CHEBI:33019"/>
        <dbReference type="ChEBI" id="CHEBI:37575"/>
        <dbReference type="ChEBI" id="CHEBI:57841"/>
        <dbReference type="ChEBI" id="CHEBI:62899"/>
        <dbReference type="EC" id="2.5.1.3"/>
    </reaction>
</comment>
<evidence type="ECO:0000256" key="1">
    <source>
        <dbReference type="ARBA" id="ARBA00001946"/>
    </source>
</evidence>
<dbReference type="InterPro" id="IPR034291">
    <property type="entry name" value="TMP_synthase"/>
</dbReference>
<evidence type="ECO:0000256" key="4">
    <source>
        <dbReference type="ARBA" id="ARBA00022723"/>
    </source>
</evidence>
<protein>
    <recommendedName>
        <fullName evidence="10">Thiamine-phosphate synthase</fullName>
        <ecNumber evidence="10">2.5.1.3</ecNumber>
    </recommendedName>
    <alternativeName>
        <fullName evidence="10">Thiamine-phosphate pyrophosphorylase</fullName>
    </alternativeName>
</protein>
<keyword evidence="3 10" id="KW-0808">Transferase</keyword>
<dbReference type="EC" id="2.5.1.3" evidence="10"/>
<comment type="catalytic activity">
    <reaction evidence="8 10">
        <text>2-(2-carboxy-4-methylthiazol-5-yl)ethyl phosphate + 4-amino-2-methyl-5-(diphosphooxymethyl)pyrimidine + 2 H(+) = thiamine phosphate + CO2 + diphosphate</text>
        <dbReference type="Rhea" id="RHEA:47848"/>
        <dbReference type="ChEBI" id="CHEBI:15378"/>
        <dbReference type="ChEBI" id="CHEBI:16526"/>
        <dbReference type="ChEBI" id="CHEBI:33019"/>
        <dbReference type="ChEBI" id="CHEBI:37575"/>
        <dbReference type="ChEBI" id="CHEBI:57841"/>
        <dbReference type="ChEBI" id="CHEBI:62890"/>
        <dbReference type="EC" id="2.5.1.3"/>
    </reaction>
</comment>
<dbReference type="RefSeq" id="WP_307267775.1">
    <property type="nucleotide sequence ID" value="NZ_JAUSVX010000001.1"/>
</dbReference>
<keyword evidence="14" id="KW-1185">Reference proteome</keyword>
<feature type="domain" description="Thiamine phosphate synthase/TenI" evidence="12">
    <location>
        <begin position="12"/>
        <end position="180"/>
    </location>
</feature>
<dbReference type="Gene3D" id="3.20.20.70">
    <property type="entry name" value="Aldolase class I"/>
    <property type="match status" value="1"/>
</dbReference>
<evidence type="ECO:0000256" key="2">
    <source>
        <dbReference type="ARBA" id="ARBA00005165"/>
    </source>
</evidence>
<dbReference type="GO" id="GO:0004789">
    <property type="term" value="F:thiamine-phosphate diphosphorylase activity"/>
    <property type="evidence" value="ECO:0007669"/>
    <property type="project" value="UniProtKB-EC"/>
</dbReference>
<dbReference type="PANTHER" id="PTHR20857:SF15">
    <property type="entry name" value="THIAMINE-PHOSPHATE SYNTHASE"/>
    <property type="match status" value="1"/>
</dbReference>
<evidence type="ECO:0000256" key="5">
    <source>
        <dbReference type="ARBA" id="ARBA00022842"/>
    </source>
</evidence>
<dbReference type="PANTHER" id="PTHR20857">
    <property type="entry name" value="THIAMINE-PHOSPHATE PYROPHOSPHORYLASE"/>
    <property type="match status" value="1"/>
</dbReference>
<comment type="pathway">
    <text evidence="2 11">Cofactor biosynthesis; thiamine diphosphate biosynthesis; thiamine phosphate from 4-amino-2-methyl-5-diphosphomethylpyrimidine and 4-methyl-5-(2-phosphoethyl)-thiazole: step 1/1.</text>
</comment>
<dbReference type="InterPro" id="IPR036206">
    <property type="entry name" value="ThiamineP_synth_sf"/>
</dbReference>
<evidence type="ECO:0000256" key="6">
    <source>
        <dbReference type="ARBA" id="ARBA00022977"/>
    </source>
</evidence>
<reference evidence="13 14" key="1">
    <citation type="submission" date="2023-07" db="EMBL/GenBank/DDBJ databases">
        <title>Genomic Encyclopedia of Type Strains, Phase IV (KMG-IV): sequencing the most valuable type-strain genomes for metagenomic binning, comparative biology and taxonomic classification.</title>
        <authorList>
            <person name="Goeker M."/>
        </authorList>
    </citation>
    <scope>NUCLEOTIDE SEQUENCE [LARGE SCALE GENOMIC DNA]</scope>
    <source>
        <strain evidence="13 14">DSM 19619</strain>
    </source>
</reference>
<gene>
    <name evidence="13" type="ORF">QO011_000717</name>
</gene>
<evidence type="ECO:0000313" key="13">
    <source>
        <dbReference type="EMBL" id="MDQ0467722.1"/>
    </source>
</evidence>
<keyword evidence="5" id="KW-0460">Magnesium</keyword>
<dbReference type="NCBIfam" id="NF000734">
    <property type="entry name" value="PRK00043.1-5"/>
    <property type="match status" value="1"/>
</dbReference>
<dbReference type="InterPro" id="IPR022998">
    <property type="entry name" value="ThiamineP_synth_TenI"/>
</dbReference>
<keyword evidence="6 10" id="KW-0784">Thiamine biosynthesis</keyword>
<evidence type="ECO:0000256" key="10">
    <source>
        <dbReference type="RuleBase" id="RU003826"/>
    </source>
</evidence>
<sequence length="202" mass="21364">MSIARFYPIVDSAAWVARLAPAGARLIQLRIKDRDEAAILAEVRAALAAAAAAGAQLVVNDHWRAAIEAGADFVHLGQEDLDGADVAAIRARGIRLGVSTHDHAELDRALGTDPDYVALGPIYPTTLKVMRFGPQGLERIGEWRRLVGRRPLVAIGGITLERGPLCLAAGADCVSVVSDVTGHADPEARTRAWVATVEQAGP</sequence>
<keyword evidence="4" id="KW-0479">Metal-binding</keyword>
<organism evidence="13 14">
    <name type="scientific">Labrys wisconsinensis</name>
    <dbReference type="NCBI Taxonomy" id="425677"/>
    <lineage>
        <taxon>Bacteria</taxon>
        <taxon>Pseudomonadati</taxon>
        <taxon>Pseudomonadota</taxon>
        <taxon>Alphaproteobacteria</taxon>
        <taxon>Hyphomicrobiales</taxon>
        <taxon>Xanthobacteraceae</taxon>
        <taxon>Labrys</taxon>
    </lineage>
</organism>
<dbReference type="Proteomes" id="UP001242480">
    <property type="component" value="Unassembled WGS sequence"/>
</dbReference>
<dbReference type="NCBIfam" id="TIGR00693">
    <property type="entry name" value="thiE"/>
    <property type="match status" value="1"/>
</dbReference>
<comment type="caution">
    <text evidence="13">The sequence shown here is derived from an EMBL/GenBank/DDBJ whole genome shotgun (WGS) entry which is preliminary data.</text>
</comment>
<dbReference type="InterPro" id="IPR013785">
    <property type="entry name" value="Aldolase_TIM"/>
</dbReference>
<evidence type="ECO:0000256" key="8">
    <source>
        <dbReference type="ARBA" id="ARBA00047851"/>
    </source>
</evidence>
<name>A0ABU0J0D6_9HYPH</name>
<accession>A0ABU0J0D6</accession>
<comment type="cofactor">
    <cofactor evidence="1">
        <name>Mg(2+)</name>
        <dbReference type="ChEBI" id="CHEBI:18420"/>
    </cofactor>
</comment>
<dbReference type="CDD" id="cd00564">
    <property type="entry name" value="TMP_TenI"/>
    <property type="match status" value="1"/>
</dbReference>
<evidence type="ECO:0000256" key="7">
    <source>
        <dbReference type="ARBA" id="ARBA00047334"/>
    </source>
</evidence>
<evidence type="ECO:0000256" key="3">
    <source>
        <dbReference type="ARBA" id="ARBA00022679"/>
    </source>
</evidence>
<evidence type="ECO:0000259" key="12">
    <source>
        <dbReference type="Pfam" id="PF02581"/>
    </source>
</evidence>
<comment type="similarity">
    <text evidence="10">Belongs to the thiamine-phosphate synthase family.</text>
</comment>
<comment type="catalytic activity">
    <reaction evidence="7 10">
        <text>4-methyl-5-(2-phosphooxyethyl)-thiazole + 4-amino-2-methyl-5-(diphosphooxymethyl)pyrimidine + H(+) = thiamine phosphate + diphosphate</text>
        <dbReference type="Rhea" id="RHEA:22328"/>
        <dbReference type="ChEBI" id="CHEBI:15378"/>
        <dbReference type="ChEBI" id="CHEBI:33019"/>
        <dbReference type="ChEBI" id="CHEBI:37575"/>
        <dbReference type="ChEBI" id="CHEBI:57841"/>
        <dbReference type="ChEBI" id="CHEBI:58296"/>
        <dbReference type="EC" id="2.5.1.3"/>
    </reaction>
</comment>
<evidence type="ECO:0000256" key="9">
    <source>
        <dbReference type="ARBA" id="ARBA00047883"/>
    </source>
</evidence>
<evidence type="ECO:0000313" key="14">
    <source>
        <dbReference type="Proteomes" id="UP001242480"/>
    </source>
</evidence>
<dbReference type="EMBL" id="JAUSVX010000001">
    <property type="protein sequence ID" value="MDQ0467722.1"/>
    <property type="molecule type" value="Genomic_DNA"/>
</dbReference>
<dbReference type="SUPFAM" id="SSF51391">
    <property type="entry name" value="Thiamin phosphate synthase"/>
    <property type="match status" value="1"/>
</dbReference>
<dbReference type="Pfam" id="PF02581">
    <property type="entry name" value="TMP-TENI"/>
    <property type="match status" value="1"/>
</dbReference>
<proteinExistence type="inferred from homology"/>